<evidence type="ECO:0000259" key="8">
    <source>
        <dbReference type="Pfam" id="PF00155"/>
    </source>
</evidence>
<gene>
    <name evidence="9" type="ORF">AAEO60_15175</name>
</gene>
<keyword evidence="10" id="KW-1185">Reference proteome</keyword>
<evidence type="ECO:0000256" key="7">
    <source>
        <dbReference type="RuleBase" id="RU000481"/>
    </source>
</evidence>
<dbReference type="InterPro" id="IPR015424">
    <property type="entry name" value="PyrdxlP-dep_Trfase"/>
</dbReference>
<evidence type="ECO:0000313" key="10">
    <source>
        <dbReference type="Proteomes" id="UP001497045"/>
    </source>
</evidence>
<dbReference type="InterPro" id="IPR004839">
    <property type="entry name" value="Aminotransferase_I/II_large"/>
</dbReference>
<feature type="domain" description="Aminotransferase class I/classII large" evidence="8">
    <location>
        <begin position="34"/>
        <end position="387"/>
    </location>
</feature>
<keyword evidence="3 7" id="KW-0032">Aminotransferase</keyword>
<dbReference type="PANTHER" id="PTHR46383">
    <property type="entry name" value="ASPARTATE AMINOTRANSFERASE"/>
    <property type="match status" value="1"/>
</dbReference>
<sequence length="392" mass="41645">MKVQHLSQALQRIEASPTTAMTDRASELRAEGRDIISLSVGEPDFPTPPHVIEAAKAALDAGDTRYTPVVGTAALRKAAALHFERDLGIATDPSRVIVTAGGKQAIFEALAATVSAGDEVIVPSPWWVSYPQMVRFCGGTVAPLRTSARNNFRFSPSELEALITPRTNWLMLNSPGNPTGAVFPADMLRGIGDVLRRHPQVLVLSDDIYSPLIYTEAPHATLAVECPDLADRICTVSGVSKSHAMTGFRIGVATGPDWLVKAMGKLQSNSSGNPASISQAAAVAAFEGPQDFLADWREAFRRRRDLVVARVNAIPGLSTPVPDGAFYCLVDAAPLMNRFGGDDGKLALHLLDHGVATVAASAFGGKDGFRISFAADEAVLVEALDRIDKALA</sequence>
<dbReference type="PANTHER" id="PTHR46383:SF1">
    <property type="entry name" value="ASPARTATE AMINOTRANSFERASE"/>
    <property type="match status" value="1"/>
</dbReference>
<dbReference type="EC" id="2.6.1.-" evidence="7"/>
<evidence type="ECO:0000256" key="5">
    <source>
        <dbReference type="ARBA" id="ARBA00022898"/>
    </source>
</evidence>
<reference evidence="9 10" key="1">
    <citation type="submission" date="2024-04" db="EMBL/GenBank/DDBJ databases">
        <title>Aurantiacibacter sp. DGU6 16S ribosomal RNA gene Genome sequencing and assembly.</title>
        <authorList>
            <person name="Park S."/>
        </authorList>
    </citation>
    <scope>NUCLEOTIDE SEQUENCE [LARGE SCALE GENOMIC DNA]</scope>
    <source>
        <strain evidence="9 10">DGU6</strain>
    </source>
</reference>
<dbReference type="InterPro" id="IPR015422">
    <property type="entry name" value="PyrdxlP-dep_Trfase_small"/>
</dbReference>
<proteinExistence type="inferred from homology"/>
<evidence type="ECO:0000256" key="6">
    <source>
        <dbReference type="ARBA" id="ARBA00049185"/>
    </source>
</evidence>
<dbReference type="InterPro" id="IPR015421">
    <property type="entry name" value="PyrdxlP-dep_Trfase_major"/>
</dbReference>
<name>A0ABU9IHX7_9SPHN</name>
<organism evidence="9 10">
    <name type="scientific">Aurantiacibacter gilvus</name>
    <dbReference type="NCBI Taxonomy" id="3139141"/>
    <lineage>
        <taxon>Bacteria</taxon>
        <taxon>Pseudomonadati</taxon>
        <taxon>Pseudomonadota</taxon>
        <taxon>Alphaproteobacteria</taxon>
        <taxon>Sphingomonadales</taxon>
        <taxon>Erythrobacteraceae</taxon>
        <taxon>Aurantiacibacter</taxon>
    </lineage>
</organism>
<dbReference type="InterPro" id="IPR050596">
    <property type="entry name" value="AspAT/PAT-like"/>
</dbReference>
<comment type="similarity">
    <text evidence="2 7">Belongs to the class-I pyridoxal-phosphate-dependent aminotransferase family.</text>
</comment>
<dbReference type="GO" id="GO:0008483">
    <property type="term" value="F:transaminase activity"/>
    <property type="evidence" value="ECO:0007669"/>
    <property type="project" value="UniProtKB-KW"/>
</dbReference>
<dbReference type="InterPro" id="IPR004838">
    <property type="entry name" value="NHTrfase_class1_PyrdxlP-BS"/>
</dbReference>
<keyword evidence="5" id="KW-0663">Pyridoxal phosphate</keyword>
<comment type="cofactor">
    <cofactor evidence="1 7">
        <name>pyridoxal 5'-phosphate</name>
        <dbReference type="ChEBI" id="CHEBI:597326"/>
    </cofactor>
</comment>
<dbReference type="Gene3D" id="3.90.1150.10">
    <property type="entry name" value="Aspartate Aminotransferase, domain 1"/>
    <property type="match status" value="1"/>
</dbReference>
<dbReference type="Pfam" id="PF00155">
    <property type="entry name" value="Aminotran_1_2"/>
    <property type="match status" value="1"/>
</dbReference>
<dbReference type="EMBL" id="JBBYHV010000002">
    <property type="protein sequence ID" value="MEL1252017.1"/>
    <property type="molecule type" value="Genomic_DNA"/>
</dbReference>
<evidence type="ECO:0000256" key="3">
    <source>
        <dbReference type="ARBA" id="ARBA00022576"/>
    </source>
</evidence>
<dbReference type="SUPFAM" id="SSF53383">
    <property type="entry name" value="PLP-dependent transferases"/>
    <property type="match status" value="1"/>
</dbReference>
<evidence type="ECO:0000256" key="2">
    <source>
        <dbReference type="ARBA" id="ARBA00007441"/>
    </source>
</evidence>
<dbReference type="Proteomes" id="UP001497045">
    <property type="component" value="Unassembled WGS sequence"/>
</dbReference>
<evidence type="ECO:0000256" key="1">
    <source>
        <dbReference type="ARBA" id="ARBA00001933"/>
    </source>
</evidence>
<keyword evidence="4 7" id="KW-0808">Transferase</keyword>
<protein>
    <recommendedName>
        <fullName evidence="7">Aminotransferase</fullName>
        <ecNumber evidence="7">2.6.1.-</ecNumber>
    </recommendedName>
</protein>
<dbReference type="PROSITE" id="PS00105">
    <property type="entry name" value="AA_TRANSFER_CLASS_1"/>
    <property type="match status" value="1"/>
</dbReference>
<evidence type="ECO:0000313" key="9">
    <source>
        <dbReference type="EMBL" id="MEL1252017.1"/>
    </source>
</evidence>
<dbReference type="RefSeq" id="WP_341674554.1">
    <property type="nucleotide sequence ID" value="NZ_JBBYHV010000002.1"/>
</dbReference>
<comment type="caution">
    <text evidence="9">The sequence shown here is derived from an EMBL/GenBank/DDBJ whole genome shotgun (WGS) entry which is preliminary data.</text>
</comment>
<evidence type="ECO:0000256" key="4">
    <source>
        <dbReference type="ARBA" id="ARBA00022679"/>
    </source>
</evidence>
<comment type="catalytic activity">
    <reaction evidence="6">
        <text>L-aspartate + 2-oxoglutarate = oxaloacetate + L-glutamate</text>
        <dbReference type="Rhea" id="RHEA:21824"/>
        <dbReference type="ChEBI" id="CHEBI:16452"/>
        <dbReference type="ChEBI" id="CHEBI:16810"/>
        <dbReference type="ChEBI" id="CHEBI:29985"/>
        <dbReference type="ChEBI" id="CHEBI:29991"/>
        <dbReference type="EC" id="2.6.1.1"/>
    </reaction>
</comment>
<accession>A0ABU9IHX7</accession>
<dbReference type="Gene3D" id="3.40.640.10">
    <property type="entry name" value="Type I PLP-dependent aspartate aminotransferase-like (Major domain)"/>
    <property type="match status" value="1"/>
</dbReference>
<dbReference type="CDD" id="cd00609">
    <property type="entry name" value="AAT_like"/>
    <property type="match status" value="1"/>
</dbReference>